<reference evidence="1" key="1">
    <citation type="submission" date="2021-02" db="EMBL/GenBank/DDBJ databases">
        <authorList>
            <person name="Nowell W R."/>
        </authorList>
    </citation>
    <scope>NUCLEOTIDE SEQUENCE</scope>
</reference>
<organism evidence="1 2">
    <name type="scientific">Rotaria magnacalcarata</name>
    <dbReference type="NCBI Taxonomy" id="392030"/>
    <lineage>
        <taxon>Eukaryota</taxon>
        <taxon>Metazoa</taxon>
        <taxon>Spiralia</taxon>
        <taxon>Gnathifera</taxon>
        <taxon>Rotifera</taxon>
        <taxon>Eurotatoria</taxon>
        <taxon>Bdelloidea</taxon>
        <taxon>Philodinida</taxon>
        <taxon>Philodinidae</taxon>
        <taxon>Rotaria</taxon>
    </lineage>
</organism>
<gene>
    <name evidence="1" type="ORF">CJN711_LOCUS33485</name>
</gene>
<accession>A0A815ZPJ5</accession>
<dbReference type="AlphaFoldDB" id="A0A815ZPJ5"/>
<dbReference type="EMBL" id="CAJNOV010016181">
    <property type="protein sequence ID" value="CAF1585917.1"/>
    <property type="molecule type" value="Genomic_DNA"/>
</dbReference>
<protein>
    <submittedName>
        <fullName evidence="1">Uncharacterized protein</fullName>
    </submittedName>
</protein>
<name>A0A815ZPJ5_9BILA</name>
<evidence type="ECO:0000313" key="2">
    <source>
        <dbReference type="Proteomes" id="UP000663855"/>
    </source>
</evidence>
<comment type="caution">
    <text evidence="1">The sequence shown here is derived from an EMBL/GenBank/DDBJ whole genome shotgun (WGS) entry which is preliminary data.</text>
</comment>
<dbReference type="Proteomes" id="UP000663855">
    <property type="component" value="Unassembled WGS sequence"/>
</dbReference>
<proteinExistence type="predicted"/>
<evidence type="ECO:0000313" key="1">
    <source>
        <dbReference type="EMBL" id="CAF1585917.1"/>
    </source>
</evidence>
<sequence length="616" mass="70795">MKCSEHDFLSIRKKSCLELDDGQFIVKVGLISNLNYLLDFLKQEQNKTSDDSYMDVDSNLTFDLINKNPLLKNLVLWYQRIGSEGVTNTDKNGFLIDFINTITNNLTKSGNHFRYSDKIKYFALSLYILGGKLTYEFIRLNIPGSLPSLTMLSTLILNSNLKISEAEFRFDQLQKHFKSLNLQYAFGSEDATGVIKKIKYDSITNKFIGFPTPLDHGVPIKEYYHTDSLDTLKLWFNSIDKASLLNVHMIQPVQSATQNTIPSSFLLSAYGIDNTATANDILQRWCSQACESIFPNTRVLSGVYSTIVNFTIHDFLRRAQRLSLLNDIKYKHLNDRSVNNLVFPVHYKHRYDHQSLATQSQREVDLIDVEQIITESYHEAIDMLNGLGILNLLNGKNVLGLKPLSEYIFKQLNSNSKMYEYSPQLNQTDDGEFEVADDDDDDDEQGDTRNLITTIKQEFSGMKVFNTVQSHIEHSYFKATINDDIKYMHKQTACWLLTGEKSIIVGSVPVKYNIFYYGLIADCPALALILNFINHTEYFCCFYCFIRGQHDRRCRKRQYIYPDTVCTRDPTSFNNHSQSAESNKLKVYGHRGRSILDEAIDVPLPHSIICDYQHVT</sequence>